<dbReference type="GO" id="GO:0000329">
    <property type="term" value="C:fungal-type vacuole membrane"/>
    <property type="evidence" value="ECO:0007669"/>
    <property type="project" value="TreeGrafter"/>
</dbReference>
<dbReference type="PANTHER" id="PTHR23520:SF2">
    <property type="entry name" value="ABR173CP"/>
    <property type="match status" value="1"/>
</dbReference>
<feature type="transmembrane region" description="Helical" evidence="2">
    <location>
        <begin position="298"/>
        <end position="322"/>
    </location>
</feature>
<dbReference type="Gene3D" id="1.20.1250.20">
    <property type="entry name" value="MFS general substrate transporter like domains"/>
    <property type="match status" value="2"/>
</dbReference>
<feature type="transmembrane region" description="Helical" evidence="2">
    <location>
        <begin position="35"/>
        <end position="61"/>
    </location>
</feature>
<dbReference type="PANTHER" id="PTHR23520">
    <property type="entry name" value="TRANSPORTER, PUTATIVE (AFU_ORTHOLOGUE AFUA_3G04000)-RELATED"/>
    <property type="match status" value="1"/>
</dbReference>
<name>A7TPX6_VANPO</name>
<reference evidence="4 5" key="1">
    <citation type="journal article" date="2007" name="Proc. Natl. Acad. Sci. U.S.A.">
        <title>Independent sorting-out of thousands of duplicated gene pairs in two yeast species descended from a whole-genome duplication.</title>
        <authorList>
            <person name="Scannell D.R."/>
            <person name="Frank A.C."/>
            <person name="Conant G.C."/>
            <person name="Byrne K.P."/>
            <person name="Woolfit M."/>
            <person name="Wolfe K.H."/>
        </authorList>
    </citation>
    <scope>NUCLEOTIDE SEQUENCE [LARGE SCALE GENOMIC DNA]</scope>
    <source>
        <strain evidence="5">ATCC 22028 / DSM 70294 / BCRC 21397 / CBS 2163 / NBRC 10782 / NRRL Y-8283 / UCD 57-17</strain>
    </source>
</reference>
<organism evidence="5">
    <name type="scientific">Vanderwaltozyma polyspora (strain ATCC 22028 / DSM 70294 / BCRC 21397 / CBS 2163 / NBRC 10782 / NRRL Y-8283 / UCD 57-17)</name>
    <name type="common">Kluyveromyces polysporus</name>
    <dbReference type="NCBI Taxonomy" id="436907"/>
    <lineage>
        <taxon>Eukaryota</taxon>
        <taxon>Fungi</taxon>
        <taxon>Dikarya</taxon>
        <taxon>Ascomycota</taxon>
        <taxon>Saccharomycotina</taxon>
        <taxon>Saccharomycetes</taxon>
        <taxon>Saccharomycetales</taxon>
        <taxon>Saccharomycetaceae</taxon>
        <taxon>Vanderwaltozyma</taxon>
    </lineage>
</organism>
<dbReference type="EMBL" id="DS480449">
    <property type="protein sequence ID" value="EDO15674.1"/>
    <property type="molecule type" value="Genomic_DNA"/>
</dbReference>
<evidence type="ECO:0000313" key="5">
    <source>
        <dbReference type="Proteomes" id="UP000000267"/>
    </source>
</evidence>
<feature type="non-terminal residue" evidence="4">
    <location>
        <position position="1"/>
    </location>
</feature>
<feature type="transmembrane region" description="Helical" evidence="2">
    <location>
        <begin position="73"/>
        <end position="95"/>
    </location>
</feature>
<dbReference type="SUPFAM" id="SSF103473">
    <property type="entry name" value="MFS general substrate transporter"/>
    <property type="match status" value="1"/>
</dbReference>
<dbReference type="eggNOG" id="ENOG502QTZH">
    <property type="taxonomic scope" value="Eukaryota"/>
</dbReference>
<keyword evidence="2" id="KW-0812">Transmembrane</keyword>
<keyword evidence="5" id="KW-1185">Reference proteome</keyword>
<feature type="transmembrane region" description="Helical" evidence="2">
    <location>
        <begin position="144"/>
        <end position="162"/>
    </location>
</feature>
<comment type="subcellular location">
    <subcellularLocation>
        <location evidence="1">Membrane</location>
        <topology evidence="1">Multi-pass membrane protein</topology>
    </subcellularLocation>
</comment>
<dbReference type="KEGG" id="vpo:Kpol_1008p11"/>
<dbReference type="FunCoup" id="A7TPX6">
    <property type="interactions" value="171"/>
</dbReference>
<dbReference type="InterPro" id="IPR020846">
    <property type="entry name" value="MFS_dom"/>
</dbReference>
<dbReference type="AlphaFoldDB" id="A7TPX6"/>
<dbReference type="OrthoDB" id="10027823at2759"/>
<dbReference type="InterPro" id="IPR011701">
    <property type="entry name" value="MFS"/>
</dbReference>
<keyword evidence="2" id="KW-1133">Transmembrane helix</keyword>
<dbReference type="HOGENOM" id="CLU_025894_2_0_1"/>
<dbReference type="PhylomeDB" id="A7TPX6"/>
<dbReference type="GO" id="GO:0022857">
    <property type="term" value="F:transmembrane transporter activity"/>
    <property type="evidence" value="ECO:0007669"/>
    <property type="project" value="InterPro"/>
</dbReference>
<dbReference type="RefSeq" id="XP_001643532.1">
    <property type="nucleotide sequence ID" value="XM_001643482.1"/>
</dbReference>
<gene>
    <name evidence="4" type="ORF">Kpol_1008p11</name>
</gene>
<evidence type="ECO:0000313" key="4">
    <source>
        <dbReference type="EMBL" id="EDO15674.1"/>
    </source>
</evidence>
<evidence type="ECO:0000256" key="1">
    <source>
        <dbReference type="ARBA" id="ARBA00004141"/>
    </source>
</evidence>
<keyword evidence="2" id="KW-0472">Membrane</keyword>
<protein>
    <recommendedName>
        <fullName evidence="3">Major facilitator superfamily (MFS) profile domain-containing protein</fullName>
    </recommendedName>
</protein>
<dbReference type="InterPro" id="IPR036259">
    <property type="entry name" value="MFS_trans_sf"/>
</dbReference>
<proteinExistence type="predicted"/>
<feature type="transmembrane region" description="Helical" evidence="2">
    <location>
        <begin position="233"/>
        <end position="250"/>
    </location>
</feature>
<dbReference type="GeneID" id="5543773"/>
<dbReference type="OMA" id="LGYGFMP"/>
<dbReference type="PROSITE" id="PS50850">
    <property type="entry name" value="MFS"/>
    <property type="match status" value="1"/>
</dbReference>
<sequence>YIGVISPSSNEVGPFKSIEESMIAHLTPHNKRPEVYAVHSLVGTVGGALGAICCGTFLSFIKSRNFVEDDLQAYKLVFLIYAFIAFLKVIVMLLLSEKTELNGHLHEELSSTEAIINDELAPLIEETEHSNENKNALSKEAKSVLYKLLLVFMIDSLGMGFMTDGWMVYYYSNVFSMSSFALGAVFFTTQFVMASSTLPSSAITKRFGPVKSILMVQIPSAVFEIFIPFCESHLSLSLLFLNLFFATMAMDVTPRQILLTNIIRPSDLTRVMGIVNIGKTFSRCIGPIFTGILASNGLLWSCFIISGFAVILADLILAFFFLKIDSKLLRQLS</sequence>
<feature type="domain" description="Major facilitator superfamily (MFS) profile" evidence="3">
    <location>
        <begin position="144"/>
        <end position="333"/>
    </location>
</feature>
<dbReference type="Proteomes" id="UP000000267">
    <property type="component" value="Unassembled WGS sequence"/>
</dbReference>
<accession>A7TPX6</accession>
<dbReference type="InParanoid" id="A7TPX6"/>
<dbReference type="Pfam" id="PF07690">
    <property type="entry name" value="MFS_1"/>
    <property type="match status" value="1"/>
</dbReference>
<evidence type="ECO:0000259" key="3">
    <source>
        <dbReference type="PROSITE" id="PS50850"/>
    </source>
</evidence>
<evidence type="ECO:0000256" key="2">
    <source>
        <dbReference type="SAM" id="Phobius"/>
    </source>
</evidence>